<dbReference type="EMBL" id="LZSF01000272">
    <property type="protein sequence ID" value="OBA77885.1"/>
    <property type="molecule type" value="Genomic_DNA"/>
</dbReference>
<comment type="caution">
    <text evidence="2">The sequence shown here is derived from an EMBL/GenBank/DDBJ whole genome shotgun (WGS) entry which is preliminary data.</text>
</comment>
<feature type="signal peptide" evidence="1">
    <location>
        <begin position="1"/>
        <end position="29"/>
    </location>
</feature>
<dbReference type="AlphaFoldDB" id="A0A1A0LXN3"/>
<keyword evidence="1" id="KW-0732">Signal</keyword>
<proteinExistence type="predicted"/>
<protein>
    <recommendedName>
        <fullName evidence="4">Lipoprotein</fullName>
    </recommendedName>
</protein>
<evidence type="ECO:0000313" key="2">
    <source>
        <dbReference type="EMBL" id="OBA77885.1"/>
    </source>
</evidence>
<gene>
    <name evidence="2" type="ORF">A5642_00265</name>
</gene>
<accession>A0A1A0LXN3</accession>
<sequence length="197" mass="20535">MTTQTSAAPRLNVLCRLAAVGLLVSFTSACHISSPGESASESAHEIPDFSGYASVDWQQFASDGSPGNGYLVRFSTPDGSTRCSILNGLSASCVGNIVGMPNSAPDYSRDRDTFAGNDSGSCSGVLHDISDSQNPQYAFRKNGGGCPPFADTKTLGTGQKLVKYQMTCALGEGSLTACINTATNHGFVLRPSGSWTF</sequence>
<evidence type="ECO:0008006" key="4">
    <source>
        <dbReference type="Google" id="ProtNLM"/>
    </source>
</evidence>
<evidence type="ECO:0000313" key="3">
    <source>
        <dbReference type="Proteomes" id="UP000093962"/>
    </source>
</evidence>
<organism evidence="2 3">
    <name type="scientific">Mycolicibacterium mucogenicum</name>
    <name type="common">Mycobacterium mucogenicum</name>
    <dbReference type="NCBI Taxonomy" id="56689"/>
    <lineage>
        <taxon>Bacteria</taxon>
        <taxon>Bacillati</taxon>
        <taxon>Actinomycetota</taxon>
        <taxon>Actinomycetes</taxon>
        <taxon>Mycobacteriales</taxon>
        <taxon>Mycobacteriaceae</taxon>
        <taxon>Mycolicibacterium</taxon>
    </lineage>
</organism>
<reference evidence="2 3" key="1">
    <citation type="submission" date="2016-06" db="EMBL/GenBank/DDBJ databases">
        <authorList>
            <person name="Kjaerup R.B."/>
            <person name="Dalgaard T.S."/>
            <person name="Juul-Madsen H.R."/>
        </authorList>
    </citation>
    <scope>NUCLEOTIDE SEQUENCE [LARGE SCALE GENOMIC DNA]</scope>
    <source>
        <strain evidence="2 3">1199456.5</strain>
    </source>
</reference>
<feature type="chain" id="PRO_5039025380" description="Lipoprotein" evidence="1">
    <location>
        <begin position="30"/>
        <end position="197"/>
    </location>
</feature>
<name>A0A1A0LXN3_MYCMU</name>
<dbReference type="Proteomes" id="UP000093962">
    <property type="component" value="Unassembled WGS sequence"/>
</dbReference>
<evidence type="ECO:0000256" key="1">
    <source>
        <dbReference type="SAM" id="SignalP"/>
    </source>
</evidence>